<protein>
    <submittedName>
        <fullName evidence="2">Uncharacterized protein</fullName>
    </submittedName>
</protein>
<feature type="signal peptide" evidence="1">
    <location>
        <begin position="1"/>
        <end position="20"/>
    </location>
</feature>
<organism evidence="2 3">
    <name type="scientific">Rhizobium tubonense</name>
    <dbReference type="NCBI Taxonomy" id="484088"/>
    <lineage>
        <taxon>Bacteria</taxon>
        <taxon>Pseudomonadati</taxon>
        <taxon>Pseudomonadota</taxon>
        <taxon>Alphaproteobacteria</taxon>
        <taxon>Hyphomicrobiales</taxon>
        <taxon>Rhizobiaceae</taxon>
        <taxon>Rhizobium/Agrobacterium group</taxon>
        <taxon>Rhizobium</taxon>
    </lineage>
</organism>
<proteinExistence type="predicted"/>
<evidence type="ECO:0000256" key="1">
    <source>
        <dbReference type="SAM" id="SignalP"/>
    </source>
</evidence>
<reference evidence="2 3" key="1">
    <citation type="journal article" date="2018" name="Sci. Rep.">
        <title>Rhizobium tumorigenes sp. nov., a novel plant tumorigenic bacterium isolated from cane gall tumors on thornless blackberry.</title>
        <authorList>
            <person name="Kuzmanovi N."/>
            <person name="Smalla K."/>
            <person name="Gronow S."/>
            <person name="PuBawska J."/>
        </authorList>
    </citation>
    <scope>NUCLEOTIDE SEQUENCE [LARGE SCALE GENOMIC DNA]</scope>
    <source>
        <strain evidence="2 3">CCBAU 85046</strain>
    </source>
</reference>
<comment type="caution">
    <text evidence="2">The sequence shown here is derived from an EMBL/GenBank/DDBJ whole genome shotgun (WGS) entry which is preliminary data.</text>
</comment>
<name>A0A2W4CEB5_9HYPH</name>
<keyword evidence="1" id="KW-0732">Signal</keyword>
<dbReference type="Proteomes" id="UP000248925">
    <property type="component" value="Unassembled WGS sequence"/>
</dbReference>
<accession>A0A2W4CEB5</accession>
<dbReference type="EMBL" id="PCDP01000040">
    <property type="protein sequence ID" value="PZM11161.1"/>
    <property type="molecule type" value="Genomic_DNA"/>
</dbReference>
<keyword evidence="3" id="KW-1185">Reference proteome</keyword>
<gene>
    <name evidence="2" type="ORF">CPY51_20475</name>
</gene>
<sequence>MLASAVAVSAVLSFGVSAQADDMNGHSMHHDHMHKHCMMKSVKHHDHHGHSVWTKEKVCY</sequence>
<evidence type="ECO:0000313" key="3">
    <source>
        <dbReference type="Proteomes" id="UP000248925"/>
    </source>
</evidence>
<evidence type="ECO:0000313" key="2">
    <source>
        <dbReference type="EMBL" id="PZM11161.1"/>
    </source>
</evidence>
<dbReference type="AlphaFoldDB" id="A0A2W4CEB5"/>
<feature type="chain" id="PRO_5016065093" evidence="1">
    <location>
        <begin position="21"/>
        <end position="60"/>
    </location>
</feature>